<proteinExistence type="predicted"/>
<dbReference type="AlphaFoldDB" id="A0A1I4V9J4"/>
<evidence type="ECO:0000313" key="1">
    <source>
        <dbReference type="EMBL" id="PKR87334.1"/>
    </source>
</evidence>
<sequence>MVQSLASIYMGARGSLPLEDIAQSGAVSGAIAAVGDTVGLALSAYNGAVFAWWGTFSGVGLAFEASYEPSLSTWVPISAVPAAGGSSQTTLSSQSAANAYEVYAPGALAVRLRATALTAGPMNVRAIPVAMMQDVAPAVAGGAVDVNAISSSSNKLIGDVSLSPRATSAGLATVARLVSAAASTNAGSVKASAGRLYKAHGYNAATAVRFLKLYNKASAPTVGTDVPVATIPLKPSDSFDLDLIPIGQYFSTGIAYALTTGAADADTGALTAADVVGLAFWYA</sequence>
<comment type="caution">
    <text evidence="1">The sequence shown here is derived from an EMBL/GenBank/DDBJ whole genome shotgun (WGS) entry which is preliminary data.</text>
</comment>
<gene>
    <name evidence="1" type="ORF">CXZ10_20000</name>
</gene>
<evidence type="ECO:0000313" key="2">
    <source>
        <dbReference type="Proteomes" id="UP000233491"/>
    </source>
</evidence>
<dbReference type="Proteomes" id="UP000233491">
    <property type="component" value="Unassembled WGS sequence"/>
</dbReference>
<dbReference type="EMBL" id="PJNW01000019">
    <property type="protein sequence ID" value="PKR87334.1"/>
    <property type="molecule type" value="Genomic_DNA"/>
</dbReference>
<name>A0A1I4V9J4_9HYPH</name>
<reference evidence="1 2" key="1">
    <citation type="submission" date="2017-12" db="EMBL/GenBank/DDBJ databases">
        <title>Anaerobic carbon monoxide metabolism by Pleomorphomonas carboxyditropha sp. nov., a new mesophilic hydrogenogenic carboxidotroph.</title>
        <authorList>
            <person name="Esquivel-Elizondo S."/>
            <person name="Krajmalnik-Brown R."/>
        </authorList>
    </citation>
    <scope>NUCLEOTIDE SEQUENCE [LARGE SCALE GENOMIC DNA]</scope>
    <source>
        <strain evidence="1 2">R5-392</strain>
    </source>
</reference>
<keyword evidence="2" id="KW-1185">Reference proteome</keyword>
<dbReference type="OrthoDB" id="8457189at2"/>
<organism evidence="1 2">
    <name type="scientific">Pleomorphomonas diazotrophica</name>
    <dbReference type="NCBI Taxonomy" id="1166257"/>
    <lineage>
        <taxon>Bacteria</taxon>
        <taxon>Pseudomonadati</taxon>
        <taxon>Pseudomonadota</taxon>
        <taxon>Alphaproteobacteria</taxon>
        <taxon>Hyphomicrobiales</taxon>
        <taxon>Pleomorphomonadaceae</taxon>
        <taxon>Pleomorphomonas</taxon>
    </lineage>
</organism>
<accession>A0A1I4V9J4</accession>
<dbReference type="RefSeq" id="WP_101291145.1">
    <property type="nucleotide sequence ID" value="NZ_FOUQ01000010.1"/>
</dbReference>
<protein>
    <submittedName>
        <fullName evidence="1">Uncharacterized protein</fullName>
    </submittedName>
</protein>